<reference evidence="4 5" key="1">
    <citation type="submission" date="2017-01" db="EMBL/GenBank/DDBJ databases">
        <title>Draft genome sequence of Bacillus oleronius.</title>
        <authorList>
            <person name="Allam M."/>
        </authorList>
    </citation>
    <scope>NUCLEOTIDE SEQUENCE [LARGE SCALE GENOMIC DNA]</scope>
    <source>
        <strain evidence="4 5">DSM 9356</strain>
    </source>
</reference>
<dbReference type="AlphaFoldDB" id="A0A8E2I643"/>
<evidence type="ECO:0000259" key="3">
    <source>
        <dbReference type="PROSITE" id="PS51186"/>
    </source>
</evidence>
<comment type="caution">
    <text evidence="4">The sequence shown here is derived from an EMBL/GenBank/DDBJ whole genome shotgun (WGS) entry which is preliminary data.</text>
</comment>
<organism evidence="4 5">
    <name type="scientific">Heyndrickxia oleronia</name>
    <dbReference type="NCBI Taxonomy" id="38875"/>
    <lineage>
        <taxon>Bacteria</taxon>
        <taxon>Bacillati</taxon>
        <taxon>Bacillota</taxon>
        <taxon>Bacilli</taxon>
        <taxon>Bacillales</taxon>
        <taxon>Bacillaceae</taxon>
        <taxon>Heyndrickxia</taxon>
    </lineage>
</organism>
<dbReference type="Gene3D" id="3.40.630.30">
    <property type="match status" value="1"/>
</dbReference>
<feature type="domain" description="N-acetyltransferase" evidence="3">
    <location>
        <begin position="1"/>
        <end position="154"/>
    </location>
</feature>
<keyword evidence="1 4" id="KW-0808">Transferase</keyword>
<evidence type="ECO:0000313" key="5">
    <source>
        <dbReference type="Proteomes" id="UP000189761"/>
    </source>
</evidence>
<dbReference type="InterPro" id="IPR016181">
    <property type="entry name" value="Acyl_CoA_acyltransferase"/>
</dbReference>
<protein>
    <submittedName>
        <fullName evidence="4">GNAT family N-acetyltransferase</fullName>
    </submittedName>
</protein>
<dbReference type="EMBL" id="MTLA01000202">
    <property type="protein sequence ID" value="OOP67367.1"/>
    <property type="molecule type" value="Genomic_DNA"/>
</dbReference>
<dbReference type="PROSITE" id="PS51186">
    <property type="entry name" value="GNAT"/>
    <property type="match status" value="1"/>
</dbReference>
<dbReference type="Pfam" id="PF00583">
    <property type="entry name" value="Acetyltransf_1"/>
    <property type="match status" value="1"/>
</dbReference>
<evidence type="ECO:0000313" key="4">
    <source>
        <dbReference type="EMBL" id="OOP67367.1"/>
    </source>
</evidence>
<dbReference type="InterPro" id="IPR051556">
    <property type="entry name" value="N-term/lysine_N-AcTrnsfr"/>
</dbReference>
<dbReference type="CDD" id="cd04301">
    <property type="entry name" value="NAT_SF"/>
    <property type="match status" value="1"/>
</dbReference>
<evidence type="ECO:0000256" key="1">
    <source>
        <dbReference type="ARBA" id="ARBA00022679"/>
    </source>
</evidence>
<sequence>MEIREYHSNDEVGWLRCRALSFLHTAYYDNVLREKEHYKNPSIELIAIEDGIVVGLLDIEYEKEELTVCSRGSGLGGMIWHVAVHPDYQRMGIGNKLLYEAEKIAKQKGLNRLEAWTRDDQWVQNWYEKNGFNKVDSYLHVFMDGEQELKGYVQSSFPKLYPVQAFAHYVGEEKEALKKQFKRVHECVCYEKMLK</sequence>
<dbReference type="Proteomes" id="UP000189761">
    <property type="component" value="Unassembled WGS sequence"/>
</dbReference>
<keyword evidence="2" id="KW-0012">Acyltransferase</keyword>
<dbReference type="PANTHER" id="PTHR42919:SF8">
    <property type="entry name" value="N-ALPHA-ACETYLTRANSFERASE 50"/>
    <property type="match status" value="1"/>
</dbReference>
<evidence type="ECO:0000256" key="2">
    <source>
        <dbReference type="ARBA" id="ARBA00023315"/>
    </source>
</evidence>
<dbReference type="InterPro" id="IPR000182">
    <property type="entry name" value="GNAT_dom"/>
</dbReference>
<gene>
    <name evidence="4" type="ORF">BWZ43_16200</name>
</gene>
<dbReference type="PANTHER" id="PTHR42919">
    <property type="entry name" value="N-ALPHA-ACETYLTRANSFERASE"/>
    <property type="match status" value="1"/>
</dbReference>
<name>A0A8E2I643_9BACI</name>
<keyword evidence="5" id="KW-1185">Reference proteome</keyword>
<dbReference type="GO" id="GO:0016747">
    <property type="term" value="F:acyltransferase activity, transferring groups other than amino-acyl groups"/>
    <property type="evidence" value="ECO:0007669"/>
    <property type="project" value="InterPro"/>
</dbReference>
<accession>A0A8E2I643</accession>
<dbReference type="SUPFAM" id="SSF55729">
    <property type="entry name" value="Acyl-CoA N-acyltransferases (Nat)"/>
    <property type="match status" value="1"/>
</dbReference>
<proteinExistence type="predicted"/>
<dbReference type="RefSeq" id="WP_078110709.1">
    <property type="nucleotide sequence ID" value="NZ_CP065424.1"/>
</dbReference>